<dbReference type="PANTHER" id="PTHR13763:SF0">
    <property type="entry name" value="BREAST CANCER TYPE 1 SUSCEPTIBILITY PROTEIN"/>
    <property type="match status" value="1"/>
</dbReference>
<proteinExistence type="predicted"/>
<keyword evidence="4" id="KW-0227">DNA damage</keyword>
<dbReference type="PROSITE" id="PS51805">
    <property type="entry name" value="EPHD"/>
    <property type="match status" value="1"/>
</dbReference>
<evidence type="ECO:0000256" key="6">
    <source>
        <dbReference type="ARBA" id="ARBA00022833"/>
    </source>
</evidence>
<keyword evidence="5" id="KW-0863">Zinc-finger</keyword>
<dbReference type="Pfam" id="PF13771">
    <property type="entry name" value="zf-HC5HC2H"/>
    <property type="match status" value="1"/>
</dbReference>
<dbReference type="InterPro" id="IPR013083">
    <property type="entry name" value="Znf_RING/FYVE/PHD"/>
</dbReference>
<evidence type="ECO:0000256" key="1">
    <source>
        <dbReference type="ARBA" id="ARBA00004123"/>
    </source>
</evidence>
<feature type="compositionally biased region" description="Polar residues" evidence="9">
    <location>
        <begin position="365"/>
        <end position="378"/>
    </location>
</feature>
<evidence type="ECO:0000256" key="5">
    <source>
        <dbReference type="ARBA" id="ARBA00022771"/>
    </source>
</evidence>
<evidence type="ECO:0000313" key="11">
    <source>
        <dbReference type="EMBL" id="KAI3438556.1"/>
    </source>
</evidence>
<evidence type="ECO:0000313" key="12">
    <source>
        <dbReference type="Proteomes" id="UP001055712"/>
    </source>
</evidence>
<reference evidence="11" key="2">
    <citation type="submission" date="2020-11" db="EMBL/GenBank/DDBJ databases">
        <authorList>
            <person name="Cecchin M."/>
            <person name="Marcolungo L."/>
            <person name="Rossato M."/>
            <person name="Girolomoni L."/>
            <person name="Cosentino E."/>
            <person name="Cuine S."/>
            <person name="Li-Beisson Y."/>
            <person name="Delledonne M."/>
            <person name="Ballottari M."/>
        </authorList>
    </citation>
    <scope>NUCLEOTIDE SEQUENCE</scope>
    <source>
        <strain evidence="11">211/11P</strain>
        <tissue evidence="11">Whole cell</tissue>
    </source>
</reference>
<dbReference type="GO" id="GO:0000724">
    <property type="term" value="P:double-strand break repair via homologous recombination"/>
    <property type="evidence" value="ECO:0007669"/>
    <property type="project" value="TreeGrafter"/>
</dbReference>
<keyword evidence="8" id="KW-0539">Nucleus</keyword>
<evidence type="ECO:0000256" key="3">
    <source>
        <dbReference type="ARBA" id="ARBA00022737"/>
    </source>
</evidence>
<dbReference type="GO" id="GO:0008270">
    <property type="term" value="F:zinc ion binding"/>
    <property type="evidence" value="ECO:0007669"/>
    <property type="project" value="UniProtKB-KW"/>
</dbReference>
<evidence type="ECO:0000256" key="9">
    <source>
        <dbReference type="SAM" id="MobiDB-lite"/>
    </source>
</evidence>
<evidence type="ECO:0000256" key="4">
    <source>
        <dbReference type="ARBA" id="ARBA00022763"/>
    </source>
</evidence>
<dbReference type="Proteomes" id="UP001055712">
    <property type="component" value="Unassembled WGS sequence"/>
</dbReference>
<evidence type="ECO:0000256" key="7">
    <source>
        <dbReference type="ARBA" id="ARBA00023204"/>
    </source>
</evidence>
<dbReference type="GO" id="GO:0045944">
    <property type="term" value="P:positive regulation of transcription by RNA polymerase II"/>
    <property type="evidence" value="ECO:0007669"/>
    <property type="project" value="TreeGrafter"/>
</dbReference>
<dbReference type="GO" id="GO:0005634">
    <property type="term" value="C:nucleus"/>
    <property type="evidence" value="ECO:0007669"/>
    <property type="project" value="UniProtKB-SubCell"/>
</dbReference>
<dbReference type="CDD" id="cd15571">
    <property type="entry name" value="ePHD"/>
    <property type="match status" value="1"/>
</dbReference>
<comment type="caution">
    <text evidence="11">The sequence shown here is derived from an EMBL/GenBank/DDBJ whole genome shotgun (WGS) entry which is preliminary data.</text>
</comment>
<evidence type="ECO:0000256" key="8">
    <source>
        <dbReference type="ARBA" id="ARBA00023242"/>
    </source>
</evidence>
<dbReference type="InterPro" id="IPR031099">
    <property type="entry name" value="BRCA1-associated"/>
</dbReference>
<gene>
    <name evidence="11" type="ORF">D9Q98_000984</name>
</gene>
<dbReference type="OrthoDB" id="512616at2759"/>
<keyword evidence="12" id="KW-1185">Reference proteome</keyword>
<organism evidence="11 12">
    <name type="scientific">Chlorella vulgaris</name>
    <name type="common">Green alga</name>
    <dbReference type="NCBI Taxonomy" id="3077"/>
    <lineage>
        <taxon>Eukaryota</taxon>
        <taxon>Viridiplantae</taxon>
        <taxon>Chlorophyta</taxon>
        <taxon>core chlorophytes</taxon>
        <taxon>Trebouxiophyceae</taxon>
        <taxon>Chlorellales</taxon>
        <taxon>Chlorellaceae</taxon>
        <taxon>Chlorella clade</taxon>
        <taxon>Chlorella</taxon>
    </lineage>
</organism>
<keyword evidence="7" id="KW-0234">DNA repair</keyword>
<keyword evidence="3" id="KW-0677">Repeat</keyword>
<feature type="region of interest" description="Disordered" evidence="9">
    <location>
        <begin position="333"/>
        <end position="380"/>
    </location>
</feature>
<dbReference type="SMART" id="SM00249">
    <property type="entry name" value="PHD"/>
    <property type="match status" value="1"/>
</dbReference>
<keyword evidence="6" id="KW-0862">Zinc</keyword>
<evidence type="ECO:0000259" key="10">
    <source>
        <dbReference type="PROSITE" id="PS51805"/>
    </source>
</evidence>
<protein>
    <recommendedName>
        <fullName evidence="10">PHD-type domain-containing protein</fullName>
    </recommendedName>
</protein>
<sequence length="830" mass="88823">MFGEELASLQASLQMDNALVNLIGAPTKSNSSLVLPPSSHPFGLFGSAVFGPGLPGELGTESSDDLITPANAEVPFNGAQLPLPAAASLPPPRQQQCLFCAGLGSQGVCGPLRPVTIDGEAAAVHQLCAMWAPGCYLPQGSSSFVNLDAEARRARQRSCTACGQRGAAITCAHSGCRCAYHLPCALAAPNVLLENESYELWCPHHSDADNSDEDYAFTRPRTDWQKRDEFTWLKVVPPWWCEHRTVHFATKVYKELFRSGSGAVLVDPDGTNWHCIVHSEARNDLRPQYTLRGAFAELWESLGISAGDTLLFKRDPLTGSIDMARHLIGNTKAEEAADSDQSDPSATLEGAGGRGQRTIARQEACSEQTRGQSQQGSHPNRWMELIDGWNIKTVYKSTMAHQQCPIAGWLFKKLYGRLPGEADKAAMYDPDLDSEYGFDITFISAANVHYITGKMFGGWVRDSGLQAGEQIRMRREGGRVVIQRVRVDFTTKAASRSTSMAQGTEEAAMAGAPAHHGQELASPPAAEALEALEALVAAAGYAGTHGTPAIQAALAGSSGPGAAAAMAAAGAFPAPNLPPAGFGLHMMQVMLPPKRRRTTQADGDDSAELLLQEQQLLMARRQHASIPAAWRVGGGWQREAAAAPASSLLRDWQPSEVHVQMFQAINQQVLARHQWSLEEQATLQAFRAKYAWLDGCGREVVYLTATHLQADKAALLAFATEVARGILTQAQGTAQQPTETTPPQLHGTPPTLVPTSTGGSPFAAAPARAAAPEQPQQHTAAADPVQTGGTAAVARVLTLEEHLGLEGAASFNLDMLMCSDREAQQQHQQL</sequence>
<feature type="region of interest" description="Disordered" evidence="9">
    <location>
        <begin position="730"/>
        <end position="787"/>
    </location>
</feature>
<feature type="compositionally biased region" description="Low complexity" evidence="9">
    <location>
        <begin position="730"/>
        <end position="744"/>
    </location>
</feature>
<reference evidence="11" key="1">
    <citation type="journal article" date="2019" name="Plant J.">
        <title>Chlorella vulgaris genome assembly and annotation reveals the molecular basis for metabolic acclimation to high light conditions.</title>
        <authorList>
            <person name="Cecchin M."/>
            <person name="Marcolungo L."/>
            <person name="Rossato M."/>
            <person name="Girolomoni L."/>
            <person name="Cosentino E."/>
            <person name="Cuine S."/>
            <person name="Li-Beisson Y."/>
            <person name="Delledonne M."/>
            <person name="Ballottari M."/>
        </authorList>
    </citation>
    <scope>NUCLEOTIDE SEQUENCE</scope>
    <source>
        <strain evidence="11">211/11P</strain>
    </source>
</reference>
<keyword evidence="2" id="KW-0479">Metal-binding</keyword>
<dbReference type="InterPro" id="IPR001965">
    <property type="entry name" value="Znf_PHD"/>
</dbReference>
<name>A0A9D4U0F9_CHLVU</name>
<dbReference type="EMBL" id="SIDB01000001">
    <property type="protein sequence ID" value="KAI3438556.1"/>
    <property type="molecule type" value="Genomic_DNA"/>
</dbReference>
<dbReference type="Gene3D" id="3.30.40.10">
    <property type="entry name" value="Zinc/RING finger domain, C3HC4 (zinc finger)"/>
    <property type="match status" value="1"/>
</dbReference>
<comment type="subcellular location">
    <subcellularLocation>
        <location evidence="1">Nucleus</location>
    </subcellularLocation>
</comment>
<feature type="domain" description="PHD-type" evidence="10">
    <location>
        <begin position="94"/>
        <end position="206"/>
    </location>
</feature>
<dbReference type="AlphaFoldDB" id="A0A9D4U0F9"/>
<evidence type="ECO:0000256" key="2">
    <source>
        <dbReference type="ARBA" id="ARBA00022723"/>
    </source>
</evidence>
<dbReference type="InterPro" id="IPR034732">
    <property type="entry name" value="EPHD"/>
</dbReference>
<dbReference type="GO" id="GO:0004842">
    <property type="term" value="F:ubiquitin-protein transferase activity"/>
    <property type="evidence" value="ECO:0007669"/>
    <property type="project" value="TreeGrafter"/>
</dbReference>
<accession>A0A9D4U0F9</accession>
<dbReference type="PANTHER" id="PTHR13763">
    <property type="entry name" value="BREAST CANCER TYPE 1 SUSCEPTIBILITY PROTEIN BRCA1"/>
    <property type="match status" value="1"/>
</dbReference>
<feature type="compositionally biased region" description="Low complexity" evidence="9">
    <location>
        <begin position="763"/>
        <end position="777"/>
    </location>
</feature>